<evidence type="ECO:0000256" key="1">
    <source>
        <dbReference type="SAM" id="MobiDB-lite"/>
    </source>
</evidence>
<gene>
    <name evidence="2" type="ORF">AMORRO_LOCUS13213</name>
</gene>
<keyword evidence="3" id="KW-1185">Reference proteome</keyword>
<accession>A0A9N9NAD7</accession>
<protein>
    <submittedName>
        <fullName evidence="2">16735_t:CDS:1</fullName>
    </submittedName>
</protein>
<dbReference type="Proteomes" id="UP000789342">
    <property type="component" value="Unassembled WGS sequence"/>
</dbReference>
<feature type="compositionally biased region" description="Polar residues" evidence="1">
    <location>
        <begin position="100"/>
        <end position="110"/>
    </location>
</feature>
<comment type="caution">
    <text evidence="2">The sequence shown here is derived from an EMBL/GenBank/DDBJ whole genome shotgun (WGS) entry which is preliminary data.</text>
</comment>
<organism evidence="2 3">
    <name type="scientific">Acaulospora morrowiae</name>
    <dbReference type="NCBI Taxonomy" id="94023"/>
    <lineage>
        <taxon>Eukaryota</taxon>
        <taxon>Fungi</taxon>
        <taxon>Fungi incertae sedis</taxon>
        <taxon>Mucoromycota</taxon>
        <taxon>Glomeromycotina</taxon>
        <taxon>Glomeromycetes</taxon>
        <taxon>Diversisporales</taxon>
        <taxon>Acaulosporaceae</taxon>
        <taxon>Acaulospora</taxon>
    </lineage>
</organism>
<dbReference type="SUPFAM" id="SSF52047">
    <property type="entry name" value="RNI-like"/>
    <property type="match status" value="1"/>
</dbReference>
<proteinExistence type="predicted"/>
<evidence type="ECO:0000313" key="2">
    <source>
        <dbReference type="EMBL" id="CAG8719000.1"/>
    </source>
</evidence>
<dbReference type="AlphaFoldDB" id="A0A9N9NAD7"/>
<evidence type="ECO:0000313" key="3">
    <source>
        <dbReference type="Proteomes" id="UP000789342"/>
    </source>
</evidence>
<dbReference type="Gene3D" id="3.80.10.10">
    <property type="entry name" value="Ribonuclease Inhibitor"/>
    <property type="match status" value="1"/>
</dbReference>
<reference evidence="2" key="1">
    <citation type="submission" date="2021-06" db="EMBL/GenBank/DDBJ databases">
        <authorList>
            <person name="Kallberg Y."/>
            <person name="Tangrot J."/>
            <person name="Rosling A."/>
        </authorList>
    </citation>
    <scope>NUCLEOTIDE SEQUENCE</scope>
    <source>
        <strain evidence="2">CL551</strain>
    </source>
</reference>
<feature type="non-terminal residue" evidence="2">
    <location>
        <position position="357"/>
    </location>
</feature>
<sequence length="357" mass="40860">MAVSSFSPSISSSVSSLPAPCLLSIFKNLIIESFEVQRNLVLINRHWCTILTPELWRDPFGYSGRRSDQHIKLIDTYFKCLPKDVGQKIIEEIRETLNSNHTGINGNSDNHINDDSGYSDNSSDHGKVTKNSNRRAVFEYHKYLRHLHLDEIYSSISEWYEKNVSKKVISASTKGSQKLYLYRMILQNFVAHSSNIKELTLNGKREALHINIYDLPQAESTLTSLRFLNLDVSFSLQPGAGEMLSGILFSSSYFSTHLQEIKISLSAEGDVGAVEQLARLIESQRELKKISIECFEMDFQIIWKSVVNHNQDNLVILNLRYLNFQQESPFQLDSLKVFSNLEVLKIIQCENFDFYGS</sequence>
<feature type="region of interest" description="Disordered" evidence="1">
    <location>
        <begin position="100"/>
        <end position="129"/>
    </location>
</feature>
<dbReference type="EMBL" id="CAJVPV010021779">
    <property type="protein sequence ID" value="CAG8719000.1"/>
    <property type="molecule type" value="Genomic_DNA"/>
</dbReference>
<name>A0A9N9NAD7_9GLOM</name>
<dbReference type="InterPro" id="IPR032675">
    <property type="entry name" value="LRR_dom_sf"/>
</dbReference>
<dbReference type="OrthoDB" id="2317252at2759"/>